<dbReference type="PANTHER" id="PTHR33524:SF1">
    <property type="entry name" value="SET DOMAIN-CONTAINING PROTEIN"/>
    <property type="match status" value="1"/>
</dbReference>
<accession>A0A7S0KIP0</accession>
<dbReference type="PANTHER" id="PTHR33524">
    <property type="entry name" value="C5ORF35"/>
    <property type="match status" value="1"/>
</dbReference>
<dbReference type="SUPFAM" id="SSF82199">
    <property type="entry name" value="SET domain"/>
    <property type="match status" value="1"/>
</dbReference>
<protein>
    <recommendedName>
        <fullName evidence="2">SET domain-containing protein</fullName>
    </recommendedName>
</protein>
<dbReference type="AlphaFoldDB" id="A0A7S0KIP0"/>
<dbReference type="InterPro" id="IPR046341">
    <property type="entry name" value="SET_dom_sf"/>
</dbReference>
<dbReference type="InterPro" id="IPR040415">
    <property type="entry name" value="SETD9"/>
</dbReference>
<evidence type="ECO:0000313" key="1">
    <source>
        <dbReference type="EMBL" id="CAD8581330.1"/>
    </source>
</evidence>
<dbReference type="Gene3D" id="2.170.270.10">
    <property type="entry name" value="SET domain"/>
    <property type="match status" value="1"/>
</dbReference>
<name>A0A7S0KIP0_9CHLO</name>
<organism evidence="1">
    <name type="scientific">Ostreococcus mediterraneus</name>
    <dbReference type="NCBI Taxonomy" id="1486918"/>
    <lineage>
        <taxon>Eukaryota</taxon>
        <taxon>Viridiplantae</taxon>
        <taxon>Chlorophyta</taxon>
        <taxon>Mamiellophyceae</taxon>
        <taxon>Mamiellales</taxon>
        <taxon>Bathycoccaceae</taxon>
        <taxon>Ostreococcus</taxon>
    </lineage>
</organism>
<gene>
    <name evidence="1" type="ORF">OMED0929_LOCUS3281</name>
</gene>
<sequence>MSRAFIRRASTSAARALQRELDVHKLYLLTSLRVDARTSRGASNAGRGSDEIIAEAHGMTHEARQGAVNARLCDEVVGLARALVSGTATTSAARDDDIDAMRARAIRGVGFHCYVDKSGVPHKESGDGLFVRGRVKAGGVVATYPGLVYVGTAMKYMKNYPRVGADNDYLIVRSDGSVIDAKPWGRGCLSATNEWPGEPIYLTDGEKRAAMNGSFLQRLLKPQLNEERRVELLNQCESLERSNVFAYAHFANHPPEGTKPNVVVASVDVALDDADAYLRRFVPNVNVTPDENDEASYEGLSSIMSDSKRTMSKRFSDASLAIFGEDRDKPRIVHETDNSAIRALVLVATRDIEDGEEVWLNYRLSTHVEPPAWYTRVDAEEDARRWG</sequence>
<dbReference type="EMBL" id="HBEW01003914">
    <property type="protein sequence ID" value="CAD8581330.1"/>
    <property type="molecule type" value="Transcribed_RNA"/>
</dbReference>
<proteinExistence type="predicted"/>
<evidence type="ECO:0008006" key="2">
    <source>
        <dbReference type="Google" id="ProtNLM"/>
    </source>
</evidence>
<reference evidence="1" key="1">
    <citation type="submission" date="2021-01" db="EMBL/GenBank/DDBJ databases">
        <authorList>
            <person name="Corre E."/>
            <person name="Pelletier E."/>
            <person name="Niang G."/>
            <person name="Scheremetjew M."/>
            <person name="Finn R."/>
            <person name="Kale V."/>
            <person name="Holt S."/>
            <person name="Cochrane G."/>
            <person name="Meng A."/>
            <person name="Brown T."/>
            <person name="Cohen L."/>
        </authorList>
    </citation>
    <scope>NUCLEOTIDE SEQUENCE</scope>
    <source>
        <strain evidence="1">Clade-D-RCC2572</strain>
    </source>
</reference>